<keyword evidence="2 5" id="KW-0863">Zinc-finger</keyword>
<dbReference type="PANTHER" id="PTHR10237:SF14">
    <property type="entry name" value="MYND-TYPE DOMAIN-CONTAINING PROTEIN"/>
    <property type="match status" value="1"/>
</dbReference>
<feature type="repeat" description="ANK" evidence="4">
    <location>
        <begin position="62"/>
        <end position="95"/>
    </location>
</feature>
<evidence type="ECO:0000256" key="2">
    <source>
        <dbReference type="ARBA" id="ARBA00022771"/>
    </source>
</evidence>
<dbReference type="PROSITE" id="PS50865">
    <property type="entry name" value="ZF_MYND_2"/>
    <property type="match status" value="1"/>
</dbReference>
<dbReference type="PROSITE" id="PS50297">
    <property type="entry name" value="ANK_REP_REGION"/>
    <property type="match status" value="1"/>
</dbReference>
<evidence type="ECO:0000256" key="1">
    <source>
        <dbReference type="ARBA" id="ARBA00022723"/>
    </source>
</evidence>
<dbReference type="SUPFAM" id="SSF144232">
    <property type="entry name" value="HIT/MYND zinc finger-like"/>
    <property type="match status" value="1"/>
</dbReference>
<dbReference type="EMBL" id="JASBNA010000081">
    <property type="protein sequence ID" value="KAK7677857.1"/>
    <property type="molecule type" value="Genomic_DNA"/>
</dbReference>
<protein>
    <recommendedName>
        <fullName evidence="6">MYND-type domain-containing protein</fullName>
    </recommendedName>
</protein>
<feature type="domain" description="MYND-type" evidence="6">
    <location>
        <begin position="167"/>
        <end position="205"/>
    </location>
</feature>
<dbReference type="GO" id="GO:0000981">
    <property type="term" value="F:DNA-binding transcription factor activity, RNA polymerase II-specific"/>
    <property type="evidence" value="ECO:0007669"/>
    <property type="project" value="TreeGrafter"/>
</dbReference>
<dbReference type="SUPFAM" id="SSF48403">
    <property type="entry name" value="Ankyrin repeat"/>
    <property type="match status" value="1"/>
</dbReference>
<organism evidence="7 8">
    <name type="scientific">Cerrena zonata</name>
    <dbReference type="NCBI Taxonomy" id="2478898"/>
    <lineage>
        <taxon>Eukaryota</taxon>
        <taxon>Fungi</taxon>
        <taxon>Dikarya</taxon>
        <taxon>Basidiomycota</taxon>
        <taxon>Agaricomycotina</taxon>
        <taxon>Agaricomycetes</taxon>
        <taxon>Polyporales</taxon>
        <taxon>Cerrenaceae</taxon>
        <taxon>Cerrena</taxon>
    </lineage>
</organism>
<comment type="caution">
    <text evidence="7">The sequence shown here is derived from an EMBL/GenBank/DDBJ whole genome shotgun (WGS) entry which is preliminary data.</text>
</comment>
<dbReference type="AlphaFoldDB" id="A0AAW0FCU8"/>
<dbReference type="InterPro" id="IPR024119">
    <property type="entry name" value="TF_DEAF-1"/>
</dbReference>
<evidence type="ECO:0000259" key="6">
    <source>
        <dbReference type="PROSITE" id="PS50865"/>
    </source>
</evidence>
<keyword evidence="8" id="KW-1185">Reference proteome</keyword>
<dbReference type="Gene3D" id="1.25.40.20">
    <property type="entry name" value="Ankyrin repeat-containing domain"/>
    <property type="match status" value="1"/>
</dbReference>
<dbReference type="PANTHER" id="PTHR10237">
    <property type="entry name" value="DEFORMED EPIDERMAL AUTOREGULATORY FACTOR 1 HOMOLOG SUPPRESSIN"/>
    <property type="match status" value="1"/>
</dbReference>
<dbReference type="Pfam" id="PF01753">
    <property type="entry name" value="zf-MYND"/>
    <property type="match status" value="1"/>
</dbReference>
<dbReference type="PROSITE" id="PS01360">
    <property type="entry name" value="ZF_MYND_1"/>
    <property type="match status" value="1"/>
</dbReference>
<dbReference type="GO" id="GO:0005634">
    <property type="term" value="C:nucleus"/>
    <property type="evidence" value="ECO:0007669"/>
    <property type="project" value="TreeGrafter"/>
</dbReference>
<dbReference type="InterPro" id="IPR036770">
    <property type="entry name" value="Ankyrin_rpt-contain_sf"/>
</dbReference>
<evidence type="ECO:0000256" key="3">
    <source>
        <dbReference type="ARBA" id="ARBA00022833"/>
    </source>
</evidence>
<dbReference type="GO" id="GO:0008270">
    <property type="term" value="F:zinc ion binding"/>
    <property type="evidence" value="ECO:0007669"/>
    <property type="project" value="UniProtKB-KW"/>
</dbReference>
<dbReference type="PROSITE" id="PS50088">
    <property type="entry name" value="ANK_REPEAT"/>
    <property type="match status" value="1"/>
</dbReference>
<evidence type="ECO:0000256" key="5">
    <source>
        <dbReference type="PROSITE-ProRule" id="PRU00134"/>
    </source>
</evidence>
<name>A0AAW0FCU8_9APHY</name>
<keyword evidence="3" id="KW-0862">Zinc</keyword>
<dbReference type="Proteomes" id="UP001385951">
    <property type="component" value="Unassembled WGS sequence"/>
</dbReference>
<reference evidence="7 8" key="1">
    <citation type="submission" date="2022-09" db="EMBL/GenBank/DDBJ databases">
        <authorList>
            <person name="Palmer J.M."/>
        </authorList>
    </citation>
    <scope>NUCLEOTIDE SEQUENCE [LARGE SCALE GENOMIC DNA]</scope>
    <source>
        <strain evidence="7 8">DSM 7382</strain>
    </source>
</reference>
<accession>A0AAW0FCU8</accession>
<keyword evidence="1" id="KW-0479">Metal-binding</keyword>
<dbReference type="Gene3D" id="6.10.140.2220">
    <property type="match status" value="1"/>
</dbReference>
<keyword evidence="4" id="KW-0040">ANK repeat</keyword>
<evidence type="ECO:0000256" key="4">
    <source>
        <dbReference type="PROSITE-ProRule" id="PRU00023"/>
    </source>
</evidence>
<sequence>MKQVESGQAPPLSNRETPFQTGYVSLVILGAQRLAGGPNINHEGTLEYLLRKGCPVDSEDITGLTALHHLCQRAFKPTLARILLENGANFNHRNRYGEVPIFSSMQTASSAGIDLLMEYNADLDIPDADGVTPRSFITNAGPVGVAIINKWLRKRTGGTALMEEKKCELCQKTDGSLKLCARCHLVRYCSRECQRSDWAKHKITCRAFSGPGSLTFNPVYKEGHRFYASPADITRAQLGISELPAQKGSNFTQRPSAFPKPITIKVQLPYTGTNQPPPLGEMLAYTKKRDFVCMLSRERNPAGYDGIREVIMTKGVAGLKAYFAAEIKSHDELVIKVDAVLAAQPF</sequence>
<dbReference type="Pfam" id="PF12796">
    <property type="entry name" value="Ank_2"/>
    <property type="match status" value="1"/>
</dbReference>
<evidence type="ECO:0000313" key="8">
    <source>
        <dbReference type="Proteomes" id="UP001385951"/>
    </source>
</evidence>
<proteinExistence type="predicted"/>
<dbReference type="InterPro" id="IPR002893">
    <property type="entry name" value="Znf_MYND"/>
</dbReference>
<evidence type="ECO:0000313" key="7">
    <source>
        <dbReference type="EMBL" id="KAK7677857.1"/>
    </source>
</evidence>
<gene>
    <name evidence="7" type="ORF">QCA50_019169</name>
</gene>
<dbReference type="InterPro" id="IPR002110">
    <property type="entry name" value="Ankyrin_rpt"/>
</dbReference>